<organism evidence="2 3">
    <name type="scientific">Desulfocucumis palustris</name>
    <dbReference type="NCBI Taxonomy" id="1898651"/>
    <lineage>
        <taxon>Bacteria</taxon>
        <taxon>Bacillati</taxon>
        <taxon>Bacillota</taxon>
        <taxon>Clostridia</taxon>
        <taxon>Eubacteriales</taxon>
        <taxon>Desulfocucumaceae</taxon>
        <taxon>Desulfocucumis</taxon>
    </lineage>
</organism>
<gene>
    <name evidence="2" type="ORF">DCCM_4211</name>
</gene>
<protein>
    <recommendedName>
        <fullName evidence="4">DUF3231 family protein</fullName>
    </recommendedName>
</protein>
<dbReference type="Gene3D" id="1.20.1260.10">
    <property type="match status" value="2"/>
</dbReference>
<proteinExistence type="predicted"/>
<dbReference type="OrthoDB" id="1807877at2"/>
<dbReference type="RefSeq" id="WP_104373216.1">
    <property type="nucleotide sequence ID" value="NZ_BFAV01000157.1"/>
</dbReference>
<sequence length="338" mass="37984">MNIFGKNIFKKLLPFEQATSKKPLTAGEVYYLWESLTGTYKLITIAEMYLMNTEDPELHAYLKALTSGAFLFRVSELENVLKGEGFTVPPRPSSKTLQGSPGSGQEVKLTDREVIKNLVGLAQTYVMFFVRAVTVSTNDSVRKLFKDLLGETIEVYKMALGLGKSRNVFDPPPPATARKDSLNMYEVGVIWDELTGRHSSQVNMETYLASTKDTQLNNLISWGLKEIVMPQMERLETILKKEGLTIPPRPVIRTNQYTPGQLNKIRASDDELLGVLTIAFQSAVNLHARALSVSLRDDILELFEGFLYKELEAYDKTIDLSKLRLTLDNPPVVSSLRI</sequence>
<evidence type="ECO:0000313" key="3">
    <source>
        <dbReference type="Proteomes" id="UP000239549"/>
    </source>
</evidence>
<dbReference type="AlphaFoldDB" id="A0A2L2XFS0"/>
<dbReference type="InterPro" id="IPR012347">
    <property type="entry name" value="Ferritin-like"/>
</dbReference>
<evidence type="ECO:0008006" key="4">
    <source>
        <dbReference type="Google" id="ProtNLM"/>
    </source>
</evidence>
<keyword evidence="3" id="KW-1185">Reference proteome</keyword>
<comment type="caution">
    <text evidence="2">The sequence shown here is derived from an EMBL/GenBank/DDBJ whole genome shotgun (WGS) entry which is preliminary data.</text>
</comment>
<dbReference type="EMBL" id="BFAV01000157">
    <property type="protein sequence ID" value="GBF35088.1"/>
    <property type="molecule type" value="Genomic_DNA"/>
</dbReference>
<evidence type="ECO:0000313" key="2">
    <source>
        <dbReference type="EMBL" id="GBF35088.1"/>
    </source>
</evidence>
<dbReference type="Pfam" id="PF11553">
    <property type="entry name" value="DUF3231"/>
    <property type="match status" value="1"/>
</dbReference>
<dbReference type="InterPro" id="IPR021617">
    <property type="entry name" value="DUF3231"/>
</dbReference>
<accession>A0A2L2XFS0</accession>
<feature type="region of interest" description="Disordered" evidence="1">
    <location>
        <begin position="85"/>
        <end position="106"/>
    </location>
</feature>
<name>A0A2L2XFS0_9FIRM</name>
<dbReference type="Proteomes" id="UP000239549">
    <property type="component" value="Unassembled WGS sequence"/>
</dbReference>
<evidence type="ECO:0000256" key="1">
    <source>
        <dbReference type="SAM" id="MobiDB-lite"/>
    </source>
</evidence>
<reference evidence="3" key="1">
    <citation type="submission" date="2018-02" db="EMBL/GenBank/DDBJ databases">
        <title>Genome sequence of Desulfocucumis palustris strain NAW-5.</title>
        <authorList>
            <person name="Watanabe M."/>
            <person name="Kojima H."/>
            <person name="Fukui M."/>
        </authorList>
    </citation>
    <scope>NUCLEOTIDE SEQUENCE [LARGE SCALE GENOMIC DNA]</scope>
    <source>
        <strain evidence="3">NAW-5</strain>
    </source>
</reference>